<feature type="transmembrane region" description="Helical" evidence="8">
    <location>
        <begin position="35"/>
        <end position="54"/>
    </location>
</feature>
<dbReference type="InterPro" id="IPR001750">
    <property type="entry name" value="ND/Mrp_TM"/>
</dbReference>
<evidence type="ECO:0000259" key="9">
    <source>
        <dbReference type="Pfam" id="PF00361"/>
    </source>
</evidence>
<comment type="subcellular location">
    <subcellularLocation>
        <location evidence="1">Cell membrane</location>
        <topology evidence="1">Multi-pass membrane protein</topology>
    </subcellularLocation>
    <subcellularLocation>
        <location evidence="7">Membrane</location>
        <topology evidence="7">Multi-pass membrane protein</topology>
    </subcellularLocation>
</comment>
<feature type="transmembrane region" description="Helical" evidence="8">
    <location>
        <begin position="335"/>
        <end position="357"/>
    </location>
</feature>
<dbReference type="Proteomes" id="UP000824160">
    <property type="component" value="Unassembled WGS sequence"/>
</dbReference>
<evidence type="ECO:0000256" key="2">
    <source>
        <dbReference type="ARBA" id="ARBA00022475"/>
    </source>
</evidence>
<sequence>MRQSLLFFLVFWPVVGAFAAWIADMVSDKLRDNAVTAVVVVEFAVMVGMLVGFFKDGSVVYGSMAGFGGWGLNLELDGFRAVYGTVAALMWLGTGLFSREYFSSHYKSLGRYNFFYLFTLGATMGVFLGADLFTVFIFFEIMSFTSYTWVVHDETPEAMRAGQTYLAVAIFGGMAMLMGLAILYTTAGTLTLSELYTAVSQLPEKGKVWAAGLLILTGFGAKAGMFPLHIWLPKAHPVAPAPASALLSGILTKSGIFGVIAVTVNVFRHDPAWGKLLLILGAITMFGGALLALFSVNFKRTLACSSMSQIGFILVGVGLLAVLGEENMLAARGTVLHMMNHSLFKLLLFMVAGVIYMNTHKLNLNELRGWGRGKPMLMALYLSGALGIGGIPLFSGYISKTLLHEGIVEYAALTAEQGGAAGWITVLEWVFLLTGGMTLGYMGKLFTVLFIDRPQQVKLTAKEKKRMEKGIRKRYMSRLSAVTLSVVALIIPVFGILPGLTMNKLADLTVSFFGAEPAGDIAYFSLTNLKGAVISILIGAVVYLAAMRLLARKNADGQREYLDCWPDKLDLENSVYRPLLDKVLLPVLGAVCGFCDGLADGCIGVMNRVLLREKSEDYWMEKGMTAEKLRRRLRIRQEQILTSSLSFGLLLCAAGLVATLLYLLYWR</sequence>
<feature type="transmembrane region" description="Helical" evidence="8">
    <location>
        <begin position="532"/>
        <end position="551"/>
    </location>
</feature>
<dbReference type="PANTHER" id="PTHR42682">
    <property type="entry name" value="HYDROGENASE-4 COMPONENT F"/>
    <property type="match status" value="1"/>
</dbReference>
<feature type="transmembrane region" description="Helical" evidence="8">
    <location>
        <begin position="378"/>
        <end position="398"/>
    </location>
</feature>
<dbReference type="GO" id="GO:0016491">
    <property type="term" value="F:oxidoreductase activity"/>
    <property type="evidence" value="ECO:0007669"/>
    <property type="project" value="UniProtKB-KW"/>
</dbReference>
<dbReference type="AlphaFoldDB" id="A0A9D1H5X3"/>
<dbReference type="GO" id="GO:0005886">
    <property type="term" value="C:plasma membrane"/>
    <property type="evidence" value="ECO:0007669"/>
    <property type="project" value="UniProtKB-SubCell"/>
</dbReference>
<dbReference type="PRINTS" id="PR01437">
    <property type="entry name" value="NUOXDRDTASE4"/>
</dbReference>
<keyword evidence="6 8" id="KW-0472">Membrane</keyword>
<keyword evidence="5" id="KW-0560">Oxidoreductase</keyword>
<feature type="transmembrane region" description="Helical" evidence="8">
    <location>
        <begin position="208"/>
        <end position="232"/>
    </location>
</feature>
<gene>
    <name evidence="10" type="ORF">IAC43_02995</name>
</gene>
<evidence type="ECO:0000313" key="11">
    <source>
        <dbReference type="Proteomes" id="UP000824160"/>
    </source>
</evidence>
<reference evidence="10" key="1">
    <citation type="submission" date="2020-10" db="EMBL/GenBank/DDBJ databases">
        <authorList>
            <person name="Gilroy R."/>
        </authorList>
    </citation>
    <scope>NUCLEOTIDE SEQUENCE</scope>
    <source>
        <strain evidence="10">ChiBcec7-5410</strain>
    </source>
</reference>
<name>A0A9D1H5X3_9FIRM</name>
<reference evidence="10" key="2">
    <citation type="journal article" date="2021" name="PeerJ">
        <title>Extensive microbial diversity within the chicken gut microbiome revealed by metagenomics and culture.</title>
        <authorList>
            <person name="Gilroy R."/>
            <person name="Ravi A."/>
            <person name="Getino M."/>
            <person name="Pursley I."/>
            <person name="Horton D.L."/>
            <person name="Alikhan N.F."/>
            <person name="Baker D."/>
            <person name="Gharbi K."/>
            <person name="Hall N."/>
            <person name="Watson M."/>
            <person name="Adriaenssens E.M."/>
            <person name="Foster-Nyarko E."/>
            <person name="Jarju S."/>
            <person name="Secka A."/>
            <person name="Antonio M."/>
            <person name="Oren A."/>
            <person name="Chaudhuri R.R."/>
            <person name="La Ragione R."/>
            <person name="Hildebrand F."/>
            <person name="Pallen M.J."/>
        </authorList>
    </citation>
    <scope>NUCLEOTIDE SEQUENCE</scope>
    <source>
        <strain evidence="10">ChiBcec7-5410</strain>
    </source>
</reference>
<feature type="transmembrane region" description="Helical" evidence="8">
    <location>
        <begin position="244"/>
        <end position="267"/>
    </location>
</feature>
<organism evidence="10 11">
    <name type="scientific">Candidatus Faecivivens stercoripullorum</name>
    <dbReference type="NCBI Taxonomy" id="2840805"/>
    <lineage>
        <taxon>Bacteria</taxon>
        <taxon>Bacillati</taxon>
        <taxon>Bacillota</taxon>
        <taxon>Clostridia</taxon>
        <taxon>Eubacteriales</taxon>
        <taxon>Oscillospiraceae</taxon>
        <taxon>Oscillospiraceae incertae sedis</taxon>
        <taxon>Candidatus Faecivivens</taxon>
    </lineage>
</organism>
<evidence type="ECO:0000256" key="3">
    <source>
        <dbReference type="ARBA" id="ARBA00022692"/>
    </source>
</evidence>
<feature type="transmembrane region" description="Helical" evidence="8">
    <location>
        <begin position="475"/>
        <end position="497"/>
    </location>
</feature>
<feature type="transmembrane region" description="Helical" evidence="8">
    <location>
        <begin position="301"/>
        <end position="323"/>
    </location>
</feature>
<evidence type="ECO:0000256" key="8">
    <source>
        <dbReference type="SAM" id="Phobius"/>
    </source>
</evidence>
<proteinExistence type="predicted"/>
<protein>
    <submittedName>
        <fullName evidence="10">Sodium:proton antiporter</fullName>
    </submittedName>
</protein>
<accession>A0A9D1H5X3</accession>
<comment type="caution">
    <text evidence="10">The sequence shown here is derived from an EMBL/GenBank/DDBJ whole genome shotgun (WGS) entry which is preliminary data.</text>
</comment>
<dbReference type="GO" id="GO:0042773">
    <property type="term" value="P:ATP synthesis coupled electron transport"/>
    <property type="evidence" value="ECO:0007669"/>
    <property type="project" value="InterPro"/>
</dbReference>
<feature type="transmembrane region" description="Helical" evidence="8">
    <location>
        <begin position="114"/>
        <end position="139"/>
    </location>
</feature>
<dbReference type="PANTHER" id="PTHR42682:SF4">
    <property type="entry name" value="NADH-UBIQUINONE_PLASTOQUINONE"/>
    <property type="match status" value="1"/>
</dbReference>
<dbReference type="InterPro" id="IPR052175">
    <property type="entry name" value="ComplexI-like_HydComp"/>
</dbReference>
<feature type="transmembrane region" description="Helical" evidence="8">
    <location>
        <begin position="640"/>
        <end position="665"/>
    </location>
</feature>
<evidence type="ECO:0000256" key="1">
    <source>
        <dbReference type="ARBA" id="ARBA00004651"/>
    </source>
</evidence>
<evidence type="ECO:0000256" key="4">
    <source>
        <dbReference type="ARBA" id="ARBA00022989"/>
    </source>
</evidence>
<evidence type="ECO:0000313" key="10">
    <source>
        <dbReference type="EMBL" id="HIT94131.1"/>
    </source>
</evidence>
<evidence type="ECO:0000256" key="7">
    <source>
        <dbReference type="RuleBase" id="RU000320"/>
    </source>
</evidence>
<evidence type="ECO:0000256" key="5">
    <source>
        <dbReference type="ARBA" id="ARBA00023002"/>
    </source>
</evidence>
<dbReference type="EMBL" id="DVLW01000083">
    <property type="protein sequence ID" value="HIT94131.1"/>
    <property type="molecule type" value="Genomic_DNA"/>
</dbReference>
<dbReference type="Pfam" id="PF00361">
    <property type="entry name" value="Proton_antipo_M"/>
    <property type="match status" value="1"/>
</dbReference>
<dbReference type="InterPro" id="IPR003918">
    <property type="entry name" value="NADH_UbQ_OxRdtase"/>
</dbReference>
<feature type="transmembrane region" description="Helical" evidence="8">
    <location>
        <begin position="81"/>
        <end position="102"/>
    </location>
</feature>
<evidence type="ECO:0000256" key="6">
    <source>
        <dbReference type="ARBA" id="ARBA00023136"/>
    </source>
</evidence>
<keyword evidence="2" id="KW-1003">Cell membrane</keyword>
<keyword evidence="4 8" id="KW-1133">Transmembrane helix</keyword>
<feature type="domain" description="NADH:quinone oxidoreductase/Mrp antiporter transmembrane" evidence="9">
    <location>
        <begin position="131"/>
        <end position="412"/>
    </location>
</feature>
<feature type="transmembrane region" description="Helical" evidence="8">
    <location>
        <begin position="165"/>
        <end position="188"/>
    </location>
</feature>
<feature type="transmembrane region" description="Helical" evidence="8">
    <location>
        <begin position="429"/>
        <end position="451"/>
    </location>
</feature>
<keyword evidence="3 7" id="KW-0812">Transmembrane</keyword>
<dbReference type="GO" id="GO:0008137">
    <property type="term" value="F:NADH dehydrogenase (ubiquinone) activity"/>
    <property type="evidence" value="ECO:0007669"/>
    <property type="project" value="InterPro"/>
</dbReference>
<feature type="transmembrane region" description="Helical" evidence="8">
    <location>
        <begin position="273"/>
        <end position="294"/>
    </location>
</feature>